<organism evidence="6 7">
    <name type="scientific">Pustulibacterium marinum</name>
    <dbReference type="NCBI Taxonomy" id="1224947"/>
    <lineage>
        <taxon>Bacteria</taxon>
        <taxon>Pseudomonadati</taxon>
        <taxon>Bacteroidota</taxon>
        <taxon>Flavobacteriia</taxon>
        <taxon>Flavobacteriales</taxon>
        <taxon>Flavobacteriaceae</taxon>
        <taxon>Pustulibacterium</taxon>
    </lineage>
</organism>
<dbReference type="STRING" id="1224947.SAMN05216480_11825"/>
<name>A0A1I7IMX1_9FLAO</name>
<evidence type="ECO:0000256" key="2">
    <source>
        <dbReference type="SAM" id="SignalP"/>
    </source>
</evidence>
<feature type="domain" description="Ig-like" evidence="3">
    <location>
        <begin position="663"/>
        <end position="742"/>
    </location>
</feature>
<feature type="domain" description="Glycine-rich" evidence="5">
    <location>
        <begin position="32"/>
        <end position="218"/>
    </location>
</feature>
<proteinExistence type="predicted"/>
<dbReference type="Pfam" id="PF20009">
    <property type="entry name" value="GEVED"/>
    <property type="match status" value="2"/>
</dbReference>
<feature type="signal peptide" evidence="2">
    <location>
        <begin position="1"/>
        <end position="23"/>
    </location>
</feature>
<dbReference type="EMBL" id="FPBK01000018">
    <property type="protein sequence ID" value="SFU74272.1"/>
    <property type="molecule type" value="Genomic_DNA"/>
</dbReference>
<accession>A0A1I7IMX1</accession>
<feature type="compositionally biased region" description="Gly residues" evidence="1">
    <location>
        <begin position="154"/>
        <end position="197"/>
    </location>
</feature>
<keyword evidence="2" id="KW-0732">Signal</keyword>
<evidence type="ECO:0000259" key="4">
    <source>
        <dbReference type="Pfam" id="PF20009"/>
    </source>
</evidence>
<gene>
    <name evidence="6" type="ORF">SAMN05216480_11825</name>
</gene>
<evidence type="ECO:0000259" key="3">
    <source>
        <dbReference type="Pfam" id="PF19081"/>
    </source>
</evidence>
<feature type="domain" description="GEVED" evidence="4">
    <location>
        <begin position="281"/>
        <end position="361"/>
    </location>
</feature>
<dbReference type="Pfam" id="PF19081">
    <property type="entry name" value="Ig_7"/>
    <property type="match status" value="1"/>
</dbReference>
<dbReference type="RefSeq" id="WP_093026342.1">
    <property type="nucleotide sequence ID" value="NZ_FPBK01000018.1"/>
</dbReference>
<dbReference type="SUPFAM" id="SSF49265">
    <property type="entry name" value="Fibronectin type III"/>
    <property type="match status" value="1"/>
</dbReference>
<feature type="domain" description="GEVED" evidence="4">
    <location>
        <begin position="550"/>
        <end position="651"/>
    </location>
</feature>
<dbReference type="InterPro" id="IPR045474">
    <property type="entry name" value="GEVED"/>
</dbReference>
<feature type="compositionally biased region" description="Gly residues" evidence="1">
    <location>
        <begin position="125"/>
        <end position="143"/>
    </location>
</feature>
<evidence type="ECO:0000313" key="7">
    <source>
        <dbReference type="Proteomes" id="UP000199138"/>
    </source>
</evidence>
<evidence type="ECO:0000259" key="5">
    <source>
        <dbReference type="Pfam" id="PF21722"/>
    </source>
</evidence>
<dbReference type="OrthoDB" id="1652165at2"/>
<feature type="chain" id="PRO_5011505394" evidence="2">
    <location>
        <begin position="24"/>
        <end position="1615"/>
    </location>
</feature>
<dbReference type="Gene3D" id="2.60.120.260">
    <property type="entry name" value="Galactose-binding domain-like"/>
    <property type="match status" value="1"/>
</dbReference>
<dbReference type="Proteomes" id="UP000199138">
    <property type="component" value="Unassembled WGS sequence"/>
</dbReference>
<dbReference type="InterPro" id="IPR049304">
    <property type="entry name" value="Gly_rich_dom"/>
</dbReference>
<dbReference type="Gene3D" id="2.60.40.10">
    <property type="entry name" value="Immunoglobulins"/>
    <property type="match status" value="1"/>
</dbReference>
<evidence type="ECO:0000313" key="6">
    <source>
        <dbReference type="EMBL" id="SFU74272.1"/>
    </source>
</evidence>
<dbReference type="Pfam" id="PF21722">
    <property type="entry name" value="Gly_rich_2"/>
    <property type="match status" value="1"/>
</dbReference>
<feature type="region of interest" description="Disordered" evidence="1">
    <location>
        <begin position="125"/>
        <end position="207"/>
    </location>
</feature>
<protein>
    <submittedName>
        <fullName evidence="6">Uncharacterized protein</fullName>
    </submittedName>
</protein>
<dbReference type="InterPro" id="IPR036116">
    <property type="entry name" value="FN3_sf"/>
</dbReference>
<evidence type="ECO:0000256" key="1">
    <source>
        <dbReference type="SAM" id="MobiDB-lite"/>
    </source>
</evidence>
<dbReference type="InterPro" id="IPR013783">
    <property type="entry name" value="Ig-like_fold"/>
</dbReference>
<feature type="compositionally biased region" description="Low complexity" evidence="1">
    <location>
        <begin position="144"/>
        <end position="153"/>
    </location>
</feature>
<keyword evidence="7" id="KW-1185">Reference proteome</keyword>
<reference evidence="7" key="1">
    <citation type="submission" date="2016-10" db="EMBL/GenBank/DDBJ databases">
        <authorList>
            <person name="Varghese N."/>
            <person name="Submissions S."/>
        </authorList>
    </citation>
    <scope>NUCLEOTIDE SEQUENCE [LARGE SCALE GENOMIC DNA]</scope>
    <source>
        <strain evidence="7">CGMCC 1.12333</strain>
    </source>
</reference>
<sequence length="1615" mass="174056">MIKITQNLLITLFLVLMSVNAHCQITEQITQTGSGSFTIPCGTTTITVELWGAGGAGGGCLNNGNGGGSGGGSGAYASKTFSGLSGGEIIYYTVGSGGTAVLGNNGNSGQSSTLTFQSTTITAGGGGGGVRQSGAAGIGGTASGGDTNTNGNQGNVGGSSAGGSGASAPNGGFGGNGVSNGNGANGAAPGGGGGGGESWNTTDAAGGNGGNGRIEITYGYCQTDVTTDYVVPITSVNFQNISNNVVGTSEQESFCQTANVQTGNSYSLTVQAQTAGAYTFYISAYFDWDQNGVFGNNSNEIYTIGTIYNSNGNDGINATSSITIPENIPVGTSKMRIISAFNGYTSTPCSVNYGQAEDYIISVSSGPCTTPTAAPSNLVLTNNDTTIEGNFSPANPSADNYLVFYSTSSTPPEPSNGATYTVGSTYGDYIVASNSSSTSFTLNDIAVGTQYHFFVYANNSYCSGGPLYFTETYEYASYEIPITYCDALTTSDPSTRYIHQVDFIGTLNDVSNSSTFTNGLEDYQSLTNKSIQAQGEGINLYTEANSRGRWKAWVDWNKDGDFDDTDETVYDPGPYAGLGITFGFVIPENIAPGNYTIRIRVYNSFTTINGSSVENFGIDFNYCETFDSYQMYDQGANRTYIEYGEAEDYQFTVIPSCSANITATTSGETCGSGTVDLQVTGSEGVTSYLWYDAQTGGNLLATTTDGLWTTPSLSSTTSYYVTASNGSCESYERTRIVAYVRPIPTLNFTPENPVVCGEEAVVSLAAGGDTEQVYLINETFETGDLGVFSSINNDANDSSYDVNTQWMNYTSTIVPDGLVWFPAVSSGFGHDKFVMATSDISNSPAPNNINTMLTLTNPVNTTDFLNLTLELELYYSRYLPNDAIYPDYPENISIETSTDNGASWTPLTTYTADVGIGTRFTDVSIDLSAFVNYSSFQIRFNHYSYSGEGWLPDGVAVDDIKLYGDKPLTTAFEWDSDSPVNAFEDEACTIPYVEGSEIATVYVKPTLTQLETGSYTFTASAVLSNGCYASTDVTVTNTSKVWQGISDDWTDPNNWLPVGVPTDENCVIVKDIFNAYLPENVDGDAKTFRVKDGGEFTIKKNASLTVQEWVEIEDGGYFHIEDDGSLVQIEDIANIGSLSAARETQISLYDYVYWSSPVSNFSLPQVSPSSPSWAFYEWLPTVNNQFGNWSFTNENMQAGKGYIVRAPESYPLSTDQIYTAQFEGTPNNGTITRTVERGNYTGENYTNSNGITVTNLDDNYNLLGNPYPSALDAVAFLEANTNLEGNVHIWTHGNDPNPVTSDPFYDNFTYNYTPGDYIIYNATGASTGAGSFDGYIGSGQGFFVAMTDGAATTENVTFTNTMRSKDFNNGQFYRVAQTDDNNDFPVNEEGRLWLDLIDPQNQTSRMLLGYLNGATNGEDRLYDARVRANSNQKIYSILNENQMLIQGRSLPFSMEDTVPLGIKVATPGIYTIAIAQHTGFFQNNESLTVFLKDYDMNTIHDLNSNPYVFTTSVSGLLENRFEIVYQNDNSLDNPSHEKHAFDVQITSRDDHHIFVKSNYKNISTIKIYDILGKKILETTAIHKDQFLINMKKKNSVLLIEISGENGEKVVKKLIH</sequence>
<dbReference type="InterPro" id="IPR044023">
    <property type="entry name" value="Ig_7"/>
</dbReference>